<dbReference type="EMBL" id="CALLCH030000015">
    <property type="protein sequence ID" value="CAI4216151.1"/>
    <property type="molecule type" value="Genomic_DNA"/>
</dbReference>
<reference evidence="1" key="1">
    <citation type="submission" date="2022-11" db="EMBL/GenBank/DDBJ databases">
        <authorList>
            <person name="Scott C."/>
            <person name="Bruce N."/>
        </authorList>
    </citation>
    <scope>NUCLEOTIDE SEQUENCE</scope>
</reference>
<keyword evidence="2" id="KW-1185">Reference proteome</keyword>
<evidence type="ECO:0000313" key="1">
    <source>
        <dbReference type="EMBL" id="CAI4216151.1"/>
    </source>
</evidence>
<protein>
    <submittedName>
        <fullName evidence="1">Uncharacterized protein</fullName>
    </submittedName>
</protein>
<organism evidence="1 2">
    <name type="scientific">Parascedosporium putredinis</name>
    <dbReference type="NCBI Taxonomy" id="1442378"/>
    <lineage>
        <taxon>Eukaryota</taxon>
        <taxon>Fungi</taxon>
        <taxon>Dikarya</taxon>
        <taxon>Ascomycota</taxon>
        <taxon>Pezizomycotina</taxon>
        <taxon>Sordariomycetes</taxon>
        <taxon>Hypocreomycetidae</taxon>
        <taxon>Microascales</taxon>
        <taxon>Microascaceae</taxon>
        <taxon>Parascedosporium</taxon>
    </lineage>
</organism>
<comment type="caution">
    <text evidence="1">The sequence shown here is derived from an EMBL/GenBank/DDBJ whole genome shotgun (WGS) entry which is preliminary data.</text>
</comment>
<gene>
    <name evidence="1" type="ORF">PPNO1_LOCUS5813</name>
</gene>
<dbReference type="AlphaFoldDB" id="A0A9P1H6C6"/>
<evidence type="ECO:0000313" key="2">
    <source>
        <dbReference type="Proteomes" id="UP000838763"/>
    </source>
</evidence>
<sequence length="91" mass="10266">MTLLSHNAIPSALSKEKQLSLQTLLSGPPTVLERMVIIDLEITEKAILDGVSQRLEEQVRFLRNWERSWQELDKDQNVGGGSTSCRTRSTN</sequence>
<name>A0A9P1H6C6_9PEZI</name>
<dbReference type="Proteomes" id="UP000838763">
    <property type="component" value="Unassembled WGS sequence"/>
</dbReference>
<proteinExistence type="predicted"/>
<accession>A0A9P1H6C6</accession>